<keyword evidence="2" id="KW-1185">Reference proteome</keyword>
<accession>A0ACC1HAG4</accession>
<dbReference type="Proteomes" id="UP001145114">
    <property type="component" value="Unassembled WGS sequence"/>
</dbReference>
<proteinExistence type="predicted"/>
<sequence length="294" mass="32681">MLVRYLTSLLLLGPLALAKDIYLEWDIGYVNANPDGKFERQVIGCNGKFPFEPVEADYGDTLYINVHNSLSEVTSLHSHGIFFHGNNQFDGSPGVTECGIPPGRNFTYTIPLQQWGTYWIHSHSGPQYVDGWRTALIIKPPKDRRPVSYNGEYLLTVSDWFYESAVSLGKHYLSLKNPGGGEPSPNSALFNETVSPTLSFEPGNKYRIRIINYSAAAIFYFSVDGHDMEIIEIDGVDVEPTKAGTVEIAAAQRYSVLITAREDTSKNYLIHADLDVTKLDSIQAGLRPNLTATI</sequence>
<evidence type="ECO:0000313" key="2">
    <source>
        <dbReference type="Proteomes" id="UP001145114"/>
    </source>
</evidence>
<comment type="caution">
    <text evidence="1">The sequence shown here is derived from an EMBL/GenBank/DDBJ whole genome shotgun (WGS) entry which is preliminary data.</text>
</comment>
<name>A0ACC1HAG4_9FUNG</name>
<protein>
    <submittedName>
        <fullName evidence="1">Ferroxidase fet3</fullName>
    </submittedName>
</protein>
<reference evidence="1" key="1">
    <citation type="submission" date="2022-06" db="EMBL/GenBank/DDBJ databases">
        <title>Phylogenomic reconstructions and comparative analyses of Kickxellomycotina fungi.</title>
        <authorList>
            <person name="Reynolds N.K."/>
            <person name="Stajich J.E."/>
            <person name="Barry K."/>
            <person name="Grigoriev I.V."/>
            <person name="Crous P."/>
            <person name="Smith M.E."/>
        </authorList>
    </citation>
    <scope>NUCLEOTIDE SEQUENCE</scope>
    <source>
        <strain evidence="1">RSA 2271</strain>
    </source>
</reference>
<dbReference type="EMBL" id="JAMZIH010007555">
    <property type="protein sequence ID" value="KAJ1672975.1"/>
    <property type="molecule type" value="Genomic_DNA"/>
</dbReference>
<feature type="non-terminal residue" evidence="1">
    <location>
        <position position="294"/>
    </location>
</feature>
<organism evidence="1 2">
    <name type="scientific">Spiromyces aspiralis</name>
    <dbReference type="NCBI Taxonomy" id="68401"/>
    <lineage>
        <taxon>Eukaryota</taxon>
        <taxon>Fungi</taxon>
        <taxon>Fungi incertae sedis</taxon>
        <taxon>Zoopagomycota</taxon>
        <taxon>Kickxellomycotina</taxon>
        <taxon>Kickxellomycetes</taxon>
        <taxon>Kickxellales</taxon>
        <taxon>Kickxellaceae</taxon>
        <taxon>Spiromyces</taxon>
    </lineage>
</organism>
<evidence type="ECO:0000313" key="1">
    <source>
        <dbReference type="EMBL" id="KAJ1672975.1"/>
    </source>
</evidence>
<gene>
    <name evidence="1" type="primary">FET3</name>
    <name evidence="1" type="ORF">EV182_006127</name>
</gene>